<gene>
    <name evidence="2" type="ORF">FIV42_19745</name>
</gene>
<keyword evidence="3" id="KW-1185">Reference proteome</keyword>
<keyword evidence="1" id="KW-0732">Signal</keyword>
<accession>A0A4Y6PXB1</accession>
<evidence type="ECO:0000313" key="3">
    <source>
        <dbReference type="Proteomes" id="UP000315995"/>
    </source>
</evidence>
<proteinExistence type="predicted"/>
<protein>
    <submittedName>
        <fullName evidence="2">Uncharacterized protein</fullName>
    </submittedName>
</protein>
<dbReference type="RefSeq" id="WP_141199354.1">
    <property type="nucleotide sequence ID" value="NZ_CP041186.1"/>
</dbReference>
<reference evidence="2 3" key="1">
    <citation type="submission" date="2019-06" db="EMBL/GenBank/DDBJ databases">
        <title>Persicimonas caeni gen. nov., sp. nov., a predatory bacterium isolated from solar saltern.</title>
        <authorList>
            <person name="Wang S."/>
        </authorList>
    </citation>
    <scope>NUCLEOTIDE SEQUENCE [LARGE SCALE GENOMIC DNA]</scope>
    <source>
        <strain evidence="2 3">YN101</strain>
    </source>
</reference>
<dbReference type="EMBL" id="CP041186">
    <property type="protein sequence ID" value="QDG52893.1"/>
    <property type="molecule type" value="Genomic_DNA"/>
</dbReference>
<feature type="chain" id="PRO_5030106618" evidence="1">
    <location>
        <begin position="23"/>
        <end position="85"/>
    </location>
</feature>
<evidence type="ECO:0000313" key="2">
    <source>
        <dbReference type="EMBL" id="QDG52893.1"/>
    </source>
</evidence>
<dbReference type="Proteomes" id="UP000315995">
    <property type="component" value="Chromosome"/>
</dbReference>
<evidence type="ECO:0000256" key="1">
    <source>
        <dbReference type="SAM" id="SignalP"/>
    </source>
</evidence>
<accession>A0A5B8Y837</accession>
<organism evidence="2 3">
    <name type="scientific">Persicimonas caeni</name>
    <dbReference type="NCBI Taxonomy" id="2292766"/>
    <lineage>
        <taxon>Bacteria</taxon>
        <taxon>Deltaproteobacteria</taxon>
        <taxon>Bradymonadales</taxon>
        <taxon>Bradymonadaceae</taxon>
        <taxon>Persicimonas</taxon>
    </lineage>
</organism>
<sequence>MRRMIGLFIALAFVLSSASAFAQDEGGDTRSKFYNFDDMLVDGQLKTPDLIKNQARGKAQFERLLNLKKSFMPKIKESTEEAALQ</sequence>
<feature type="signal peptide" evidence="1">
    <location>
        <begin position="1"/>
        <end position="22"/>
    </location>
</feature>
<dbReference type="OrthoDB" id="5516636at2"/>
<dbReference type="AlphaFoldDB" id="A0A4Y6PXB1"/>
<name>A0A4Y6PXB1_PERCE</name>